<dbReference type="InterPro" id="IPR024361">
    <property type="entry name" value="BACON"/>
</dbReference>
<proteinExistence type="predicted"/>
<feature type="region of interest" description="Disordered" evidence="1">
    <location>
        <begin position="110"/>
        <end position="132"/>
    </location>
</feature>
<dbReference type="STRING" id="28117.BHV66_08560"/>
<organism evidence="3 4">
    <name type="scientific">Alistipes putredinis</name>
    <dbReference type="NCBI Taxonomy" id="28117"/>
    <lineage>
        <taxon>Bacteria</taxon>
        <taxon>Pseudomonadati</taxon>
        <taxon>Bacteroidota</taxon>
        <taxon>Bacteroidia</taxon>
        <taxon>Bacteroidales</taxon>
        <taxon>Rikenellaceae</taxon>
        <taxon>Alistipes</taxon>
    </lineage>
</organism>
<dbReference type="CDD" id="cd14948">
    <property type="entry name" value="BACON"/>
    <property type="match status" value="1"/>
</dbReference>
<sequence>MLGACTESPEEGGGLSSILIDSSLLEQIFNADQTAPKTISFTAAEAWTATLEETTRTEPSWLRLSAYSGDAGKAQITIEILESNSSSESRFAKITIVCGSYRIAIEIEQKGHGSDNPDNPNDPDDPDTPPTDYKYVARVDYKLTDNREEGATTTVSQSFDYDEENRVARITENYHSTDEYSYKDNGTEIYTFDYTIANEVSVRTTDEAERLLYKISAKTDAKGRITETSSYDYDNGTPRLEGQETYTYTPEGRLSSLLSKYSYSSSSGLNQYSENKFYYTDGLLTRYTYYDSYEASYDPDYQPWEYSLPADECYPHRYANDRSNLDFYMYAMGGRISFENTSSAIFSLLRLTGNYGDCLPEITTATAADEVGVDEGAYPTPNVTLHKSYTTTESACGEDEYLKLRIETDADNAVKRISYDVPYEEYQVEYDIVVGNEVIDEAMNHPEFPEEEKLYKYEIKNRTKTKIRDIVNPATIEITYR</sequence>
<evidence type="ECO:0000259" key="2">
    <source>
        <dbReference type="Pfam" id="PF13004"/>
    </source>
</evidence>
<accession>A0A1Q6F4G7</accession>
<evidence type="ECO:0000256" key="1">
    <source>
        <dbReference type="SAM" id="MobiDB-lite"/>
    </source>
</evidence>
<dbReference type="Gene3D" id="2.60.40.10">
    <property type="entry name" value="Immunoglobulins"/>
    <property type="match status" value="1"/>
</dbReference>
<dbReference type="EMBL" id="MNQH01000033">
    <property type="protein sequence ID" value="OKY93688.1"/>
    <property type="molecule type" value="Genomic_DNA"/>
</dbReference>
<feature type="domain" description="BACON" evidence="2">
    <location>
        <begin position="54"/>
        <end position="110"/>
    </location>
</feature>
<evidence type="ECO:0000313" key="3">
    <source>
        <dbReference type="EMBL" id="OKY93688.1"/>
    </source>
</evidence>
<comment type="caution">
    <text evidence="3">The sequence shown here is derived from an EMBL/GenBank/DDBJ whole genome shotgun (WGS) entry which is preliminary data.</text>
</comment>
<reference evidence="3 4" key="1">
    <citation type="journal article" date="2016" name="Nat. Biotechnol.">
        <title>Measurement of bacterial replication rates in microbial communities.</title>
        <authorList>
            <person name="Brown C.T."/>
            <person name="Olm M.R."/>
            <person name="Thomas B.C."/>
            <person name="Banfield J.F."/>
        </authorList>
    </citation>
    <scope>NUCLEOTIDE SEQUENCE [LARGE SCALE GENOMIC DNA]</scope>
    <source>
        <strain evidence="3">CAG:67_53_122</strain>
    </source>
</reference>
<dbReference type="Pfam" id="PF13004">
    <property type="entry name" value="BACON"/>
    <property type="match status" value="1"/>
</dbReference>
<dbReference type="InterPro" id="IPR013783">
    <property type="entry name" value="Ig-like_fold"/>
</dbReference>
<dbReference type="AlphaFoldDB" id="A0A1Q6F4G7"/>
<dbReference type="Proteomes" id="UP000187417">
    <property type="component" value="Unassembled WGS sequence"/>
</dbReference>
<gene>
    <name evidence="3" type="ORF">BHV66_08560</name>
</gene>
<evidence type="ECO:0000313" key="4">
    <source>
        <dbReference type="Proteomes" id="UP000187417"/>
    </source>
</evidence>
<name>A0A1Q6F4G7_9BACT</name>
<protein>
    <recommendedName>
        <fullName evidence="2">BACON domain-containing protein</fullName>
    </recommendedName>
</protein>